<protein>
    <recommendedName>
        <fullName evidence="1">ATP-dependent DNA helicase</fullName>
        <ecNumber evidence="1">5.6.2.3</ecNumber>
    </recommendedName>
</protein>
<evidence type="ECO:0000256" key="1">
    <source>
        <dbReference type="RuleBase" id="RU363044"/>
    </source>
</evidence>
<evidence type="ECO:0000259" key="3">
    <source>
        <dbReference type="Pfam" id="PF21530"/>
    </source>
</evidence>
<dbReference type="GO" id="GO:0006281">
    <property type="term" value="P:DNA repair"/>
    <property type="evidence" value="ECO:0007669"/>
    <property type="project" value="UniProtKB-KW"/>
</dbReference>
<dbReference type="SUPFAM" id="SSF52540">
    <property type="entry name" value="P-loop containing nucleoside triphosphate hydrolases"/>
    <property type="match status" value="2"/>
</dbReference>
<gene>
    <name evidence="4" type="ORF">J5N97_003684</name>
</gene>
<dbReference type="OrthoDB" id="1929541at2759"/>
<dbReference type="EMBL" id="JAGGNH010000001">
    <property type="protein sequence ID" value="KAJ0985328.1"/>
    <property type="molecule type" value="Genomic_DNA"/>
</dbReference>
<dbReference type="AlphaFoldDB" id="A0A9D5D721"/>
<dbReference type="FunFam" id="3.40.50.300:FF:002884">
    <property type="entry name" value="ATP-dependent DNA helicase"/>
    <property type="match status" value="1"/>
</dbReference>
<dbReference type="Proteomes" id="UP001085076">
    <property type="component" value="Miscellaneous, Linkage group lg01"/>
</dbReference>
<accession>A0A9D5D721</accession>
<dbReference type="CDD" id="cd18809">
    <property type="entry name" value="SF1_C_RecD"/>
    <property type="match status" value="1"/>
</dbReference>
<keyword evidence="1" id="KW-0347">Helicase</keyword>
<feature type="domain" description="DNA helicase Pif1-like DEAD-box helicase" evidence="2">
    <location>
        <begin position="352"/>
        <end position="559"/>
    </location>
</feature>
<dbReference type="Gene3D" id="3.40.50.300">
    <property type="entry name" value="P-loop containing nucleotide triphosphate hydrolases"/>
    <property type="match status" value="1"/>
</dbReference>
<keyword evidence="1" id="KW-0547">Nucleotide-binding</keyword>
<keyword evidence="1" id="KW-0378">Hydrolase</keyword>
<comment type="cofactor">
    <cofactor evidence="1">
        <name>Mg(2+)</name>
        <dbReference type="ChEBI" id="CHEBI:18420"/>
    </cofactor>
</comment>
<dbReference type="InterPro" id="IPR010285">
    <property type="entry name" value="DNA_helicase_pif1-like_DEAD"/>
</dbReference>
<keyword evidence="1" id="KW-0227">DNA damage</keyword>
<dbReference type="GO" id="GO:0043139">
    <property type="term" value="F:5'-3' DNA helicase activity"/>
    <property type="evidence" value="ECO:0007669"/>
    <property type="project" value="UniProtKB-EC"/>
</dbReference>
<dbReference type="Pfam" id="PF21530">
    <property type="entry name" value="Pif1_2B_dom"/>
    <property type="match status" value="1"/>
</dbReference>
<comment type="similarity">
    <text evidence="1">Belongs to the helicase family.</text>
</comment>
<evidence type="ECO:0000259" key="2">
    <source>
        <dbReference type="Pfam" id="PF05970"/>
    </source>
</evidence>
<dbReference type="GO" id="GO:0006310">
    <property type="term" value="P:DNA recombination"/>
    <property type="evidence" value="ECO:0007669"/>
    <property type="project" value="UniProtKB-KW"/>
</dbReference>
<dbReference type="GO" id="GO:0016787">
    <property type="term" value="F:hydrolase activity"/>
    <property type="evidence" value="ECO:0007669"/>
    <property type="project" value="UniProtKB-KW"/>
</dbReference>
<keyword evidence="1" id="KW-0234">DNA repair</keyword>
<keyword evidence="5" id="KW-1185">Reference proteome</keyword>
<comment type="caution">
    <text evidence="4">The sequence shown here is derived from an EMBL/GenBank/DDBJ whole genome shotgun (WGS) entry which is preliminary data.</text>
</comment>
<dbReference type="InterPro" id="IPR049163">
    <property type="entry name" value="Pif1-like_2B_dom"/>
</dbReference>
<organism evidence="4 5">
    <name type="scientific">Dioscorea zingiberensis</name>
    <dbReference type="NCBI Taxonomy" id="325984"/>
    <lineage>
        <taxon>Eukaryota</taxon>
        <taxon>Viridiplantae</taxon>
        <taxon>Streptophyta</taxon>
        <taxon>Embryophyta</taxon>
        <taxon>Tracheophyta</taxon>
        <taxon>Spermatophyta</taxon>
        <taxon>Magnoliopsida</taxon>
        <taxon>Liliopsida</taxon>
        <taxon>Dioscoreales</taxon>
        <taxon>Dioscoreaceae</taxon>
        <taxon>Dioscorea</taxon>
    </lineage>
</organism>
<proteinExistence type="inferred from homology"/>
<sequence length="815" mass="93022">MVRGHNLDNRWVVPYNPYLLKRYNCHINFEICSSITAVKYLYKYIYKGHDRVAINIRDEGSPSTVDEIKNFRDALWVSAPEAIWRIYSFKLSKIYPSVVPIHVHLPNKQLVTYCKNKDLRCLLDEDNLSHTMLTEFFKRNLYDNNARNMLYREFPENYVWDEKARHWHERKNKRAVGRVVAVSASEGERYYLRLLLSHVRGPTSFNDLLMVDGNSCSSFRDSAIKRGLIENDNAIFLCLQEATLYEMPFILRRLFATLLAFCEPVDVGLLWKTFFKPMSEDFLCHISLSQEECVSATLVDIKCFLESMGKTIDDYDLPSISFVVNSSQIPRDILEEMAIITPTEDVQSINSLNLEQKNAFEKIISSVNSAKHVAFFIDGPGGTGKTFLYRAILAHIRSRKDIAIATATSDVAASLLPGGRTAHSRFKIPLEVNHSSVCGIRKQSGLSQLIQLAKLIIWDEAPMSKRLAIEALDRTLQDIMENNLPFGGKVMVFGGDFRQVLPVVRKARRTQLVDACLVRSYLWPNMEKIILKENMRAKKDQDFCSFLLQIGDGVGSETEKNIIQIPKEMLVPYIEENLSKEMLINVIFPKLDELSEDPIYITERALLSTRNSYVDELNDTIINKFPGIAIVYHSFDNAVDENNTNYQSEILNAMTPNGLPPYKLILKNNCPVMLLRNLDPANGLCNGTRLICQSFQKNVIHAKITSGQYVGREVLLPRIPMFPAENDGFPFKFKRKQFPIRLSFAMTINKAQGQTIPYVGIYLPENVFSHGQLYVALSRGISKSTTKVLIKPNSECTIPGCTKNVVFREIYEDMN</sequence>
<dbReference type="GO" id="GO:0005524">
    <property type="term" value="F:ATP binding"/>
    <property type="evidence" value="ECO:0007669"/>
    <property type="project" value="UniProtKB-KW"/>
</dbReference>
<keyword evidence="1" id="KW-0067">ATP-binding</keyword>
<dbReference type="GO" id="GO:0000723">
    <property type="term" value="P:telomere maintenance"/>
    <property type="evidence" value="ECO:0007669"/>
    <property type="project" value="InterPro"/>
</dbReference>
<dbReference type="PANTHER" id="PTHR10492">
    <property type="match status" value="1"/>
</dbReference>
<dbReference type="PANTHER" id="PTHR10492:SF94">
    <property type="entry name" value="ATP-DEPENDENT DNA HELICASE"/>
    <property type="match status" value="1"/>
</dbReference>
<evidence type="ECO:0000313" key="5">
    <source>
        <dbReference type="Proteomes" id="UP001085076"/>
    </source>
</evidence>
<reference evidence="4" key="1">
    <citation type="submission" date="2021-03" db="EMBL/GenBank/DDBJ databases">
        <authorList>
            <person name="Li Z."/>
            <person name="Yang C."/>
        </authorList>
    </citation>
    <scope>NUCLEOTIDE SEQUENCE</scope>
    <source>
        <strain evidence="4">Dzin_1.0</strain>
        <tissue evidence="4">Leaf</tissue>
    </source>
</reference>
<dbReference type="EC" id="5.6.2.3" evidence="1"/>
<reference evidence="4" key="2">
    <citation type="journal article" date="2022" name="Hortic Res">
        <title>The genome of Dioscorea zingiberensis sheds light on the biosynthesis, origin and evolution of the medicinally important diosgenin saponins.</title>
        <authorList>
            <person name="Li Y."/>
            <person name="Tan C."/>
            <person name="Li Z."/>
            <person name="Guo J."/>
            <person name="Li S."/>
            <person name="Chen X."/>
            <person name="Wang C."/>
            <person name="Dai X."/>
            <person name="Yang H."/>
            <person name="Song W."/>
            <person name="Hou L."/>
            <person name="Xu J."/>
            <person name="Tong Z."/>
            <person name="Xu A."/>
            <person name="Yuan X."/>
            <person name="Wang W."/>
            <person name="Yang Q."/>
            <person name="Chen L."/>
            <person name="Sun Z."/>
            <person name="Wang K."/>
            <person name="Pan B."/>
            <person name="Chen J."/>
            <person name="Bao Y."/>
            <person name="Liu F."/>
            <person name="Qi X."/>
            <person name="Gang D.R."/>
            <person name="Wen J."/>
            <person name="Li J."/>
        </authorList>
    </citation>
    <scope>NUCLEOTIDE SEQUENCE</scope>
    <source>
        <strain evidence="4">Dzin_1.0</strain>
    </source>
</reference>
<evidence type="ECO:0000313" key="4">
    <source>
        <dbReference type="EMBL" id="KAJ0985328.1"/>
    </source>
</evidence>
<comment type="catalytic activity">
    <reaction evidence="1">
        <text>ATP + H2O = ADP + phosphate + H(+)</text>
        <dbReference type="Rhea" id="RHEA:13065"/>
        <dbReference type="ChEBI" id="CHEBI:15377"/>
        <dbReference type="ChEBI" id="CHEBI:15378"/>
        <dbReference type="ChEBI" id="CHEBI:30616"/>
        <dbReference type="ChEBI" id="CHEBI:43474"/>
        <dbReference type="ChEBI" id="CHEBI:456216"/>
        <dbReference type="EC" id="5.6.2.3"/>
    </reaction>
</comment>
<dbReference type="InterPro" id="IPR027417">
    <property type="entry name" value="P-loop_NTPase"/>
</dbReference>
<feature type="domain" description="DNA helicase Pif1-like 2B" evidence="3">
    <location>
        <begin position="649"/>
        <end position="692"/>
    </location>
</feature>
<dbReference type="Pfam" id="PF05970">
    <property type="entry name" value="PIF1"/>
    <property type="match status" value="1"/>
</dbReference>
<keyword evidence="1" id="KW-0233">DNA recombination</keyword>
<name>A0A9D5D721_9LILI</name>